<dbReference type="OrthoDB" id="9999342at2"/>
<dbReference type="EMBL" id="NIPW01000006">
    <property type="protein sequence ID" value="OWJ79924.1"/>
    <property type="molecule type" value="Genomic_DNA"/>
</dbReference>
<dbReference type="AlphaFoldDB" id="A0A212AEU0"/>
<protein>
    <submittedName>
        <fullName evidence="2">Uncharacterized protein</fullName>
    </submittedName>
</protein>
<sequence length="84" mass="8961">MKGRLDPLPGYKCFPPAGRTNGGRKNRDGTAVKFRLIEDAANWLRVTSGGGIRAAPNGASAGQGSAILNRDLAIEHDDGRREFP</sequence>
<evidence type="ECO:0000313" key="2">
    <source>
        <dbReference type="EMBL" id="OWJ79924.1"/>
    </source>
</evidence>
<reference evidence="2 3" key="1">
    <citation type="submission" date="2016-12" db="EMBL/GenBank/DDBJ databases">
        <title>Comparison of Traditional DNA-DNA Hybridization with In Silico Genomic Analysis.</title>
        <authorList>
            <person name="Nicholson A.C."/>
            <person name="Humrighouse B.W."/>
            <person name="Graziano J."/>
            <person name="Lasker B."/>
            <person name="Whitney A.M."/>
            <person name="Mcquiston J.R."/>
        </authorList>
    </citation>
    <scope>NUCLEOTIDE SEQUENCE [LARGE SCALE GENOMIC DNA]</scope>
    <source>
        <strain evidence="2 3">H2240</strain>
    </source>
</reference>
<keyword evidence="3" id="KW-1185">Reference proteome</keyword>
<organism evidence="2 3">
    <name type="scientific">Haematobacter genomosp. 1</name>
    <dbReference type="NCBI Taxonomy" id="366618"/>
    <lineage>
        <taxon>Bacteria</taxon>
        <taxon>Pseudomonadati</taxon>
        <taxon>Pseudomonadota</taxon>
        <taxon>Alphaproteobacteria</taxon>
        <taxon>Rhodobacterales</taxon>
        <taxon>Paracoccaceae</taxon>
        <taxon>Haematobacter</taxon>
    </lineage>
</organism>
<gene>
    <name evidence="2" type="ORF">CDV49_03845</name>
</gene>
<evidence type="ECO:0000256" key="1">
    <source>
        <dbReference type="SAM" id="MobiDB-lite"/>
    </source>
</evidence>
<feature type="region of interest" description="Disordered" evidence="1">
    <location>
        <begin position="55"/>
        <end position="84"/>
    </location>
</feature>
<dbReference type="RefSeq" id="WP_088214258.1">
    <property type="nucleotide sequence ID" value="NZ_NIPW01000006.1"/>
</dbReference>
<evidence type="ECO:0000313" key="3">
    <source>
        <dbReference type="Proteomes" id="UP000196878"/>
    </source>
</evidence>
<proteinExistence type="predicted"/>
<accession>A0A212AEU0</accession>
<dbReference type="Proteomes" id="UP000196878">
    <property type="component" value="Unassembled WGS sequence"/>
</dbReference>
<feature type="region of interest" description="Disordered" evidence="1">
    <location>
        <begin position="1"/>
        <end position="27"/>
    </location>
</feature>
<feature type="compositionally biased region" description="Basic and acidic residues" evidence="1">
    <location>
        <begin position="72"/>
        <end position="84"/>
    </location>
</feature>
<comment type="caution">
    <text evidence="2">The sequence shown here is derived from an EMBL/GenBank/DDBJ whole genome shotgun (WGS) entry which is preliminary data.</text>
</comment>
<name>A0A212AEU0_9RHOB</name>